<evidence type="ECO:0008006" key="4">
    <source>
        <dbReference type="Google" id="ProtNLM"/>
    </source>
</evidence>
<evidence type="ECO:0000256" key="1">
    <source>
        <dbReference type="SAM" id="SignalP"/>
    </source>
</evidence>
<evidence type="ECO:0000313" key="2">
    <source>
        <dbReference type="EMBL" id="PZQ80463.1"/>
    </source>
</evidence>
<keyword evidence="1" id="KW-0732">Signal</keyword>
<gene>
    <name evidence="2" type="ORF">DI549_17145</name>
</gene>
<sequence length="222" mass="24260">MLRVASFVAAVLLSTVAFAAPSATQLFFDTAYLPQLPAGTTLNYVYKHVATEQRLGESFDETLAMKVEAEPSDPAKRVADVEIHRGDRVGEAGPFPTQNGNPIALVLLERDVRELAQLSKGSPFYLRNRVREHLATSTVEPTRFSFDGKEIEGWKMTMSPFAEDPNKDKLLELAGRRYEFIFADDVPGGLYAVRVVTPAKEGTANIIETSLTLTGVTAPGAK</sequence>
<accession>A0A2W5SLF3</accession>
<comment type="caution">
    <text evidence="2">The sequence shown here is derived from an EMBL/GenBank/DDBJ whole genome shotgun (WGS) entry which is preliminary data.</text>
</comment>
<dbReference type="EMBL" id="QFQD01000064">
    <property type="protein sequence ID" value="PZQ80463.1"/>
    <property type="molecule type" value="Genomic_DNA"/>
</dbReference>
<feature type="chain" id="PRO_5016114029" description="DUF3108 domain-containing protein" evidence="1">
    <location>
        <begin position="20"/>
        <end position="222"/>
    </location>
</feature>
<dbReference type="AlphaFoldDB" id="A0A2W5SLF3"/>
<protein>
    <recommendedName>
        <fullName evidence="4">DUF3108 domain-containing protein</fullName>
    </recommendedName>
</protein>
<proteinExistence type="predicted"/>
<evidence type="ECO:0000313" key="3">
    <source>
        <dbReference type="Proteomes" id="UP000248887"/>
    </source>
</evidence>
<organism evidence="2 3">
    <name type="scientific">Ancylobacter novellus</name>
    <name type="common">Thiobacillus novellus</name>
    <dbReference type="NCBI Taxonomy" id="921"/>
    <lineage>
        <taxon>Bacteria</taxon>
        <taxon>Pseudomonadati</taxon>
        <taxon>Pseudomonadota</taxon>
        <taxon>Alphaproteobacteria</taxon>
        <taxon>Hyphomicrobiales</taxon>
        <taxon>Xanthobacteraceae</taxon>
        <taxon>Ancylobacter</taxon>
    </lineage>
</organism>
<dbReference type="Proteomes" id="UP000248887">
    <property type="component" value="Unassembled WGS sequence"/>
</dbReference>
<feature type="signal peptide" evidence="1">
    <location>
        <begin position="1"/>
        <end position="19"/>
    </location>
</feature>
<reference evidence="2 3" key="1">
    <citation type="submission" date="2017-08" db="EMBL/GenBank/DDBJ databases">
        <title>Infants hospitalized years apart are colonized by the same room-sourced microbial strains.</title>
        <authorList>
            <person name="Brooks B."/>
            <person name="Olm M.R."/>
            <person name="Firek B.A."/>
            <person name="Baker R."/>
            <person name="Thomas B.C."/>
            <person name="Morowitz M.J."/>
            <person name="Banfield J.F."/>
        </authorList>
    </citation>
    <scope>NUCLEOTIDE SEQUENCE [LARGE SCALE GENOMIC DNA]</scope>
    <source>
        <strain evidence="2">S2_005_001_R2_27</strain>
    </source>
</reference>
<name>A0A2W5SLF3_ANCNO</name>